<name>A0ACC7PLJ2_9PSED</name>
<comment type="caution">
    <text evidence="1">The sequence shown here is derived from an EMBL/GenBank/DDBJ whole genome shotgun (WGS) entry which is preliminary data.</text>
</comment>
<evidence type="ECO:0000313" key="1">
    <source>
        <dbReference type="EMBL" id="MFO2480595.1"/>
    </source>
</evidence>
<organism evidence="1 2">
    <name type="scientific">Pseudomonas imrae</name>
    <dbReference type="NCBI Taxonomy" id="2992837"/>
    <lineage>
        <taxon>Bacteria</taxon>
        <taxon>Pseudomonadati</taxon>
        <taxon>Pseudomonadota</taxon>
        <taxon>Gammaproteobacteria</taxon>
        <taxon>Pseudomonadales</taxon>
        <taxon>Pseudomonadaceae</taxon>
        <taxon>Pseudomonas</taxon>
    </lineage>
</organism>
<dbReference type="EMBL" id="JAPEQY010000030">
    <property type="protein sequence ID" value="MFO2480595.1"/>
    <property type="molecule type" value="Genomic_DNA"/>
</dbReference>
<proteinExistence type="predicted"/>
<gene>
    <name evidence="1" type="ORF">OOJ96_24760</name>
</gene>
<dbReference type="Proteomes" id="UP001637618">
    <property type="component" value="Unassembled WGS sequence"/>
</dbReference>
<sequence>MFYVQRNAQGELARVEATAFAESTDTLPADHLDIQAWFANEEAEVSLKQLKQSDSEMIRVLEDLIQVLIEKNVINLTDLPVAAQAKLKGRLNARESLSGLSKLIIDDETGLI</sequence>
<reference evidence="1" key="1">
    <citation type="submission" date="2022-11" db="EMBL/GenBank/DDBJ databases">
        <title>Draft genome sequences of strains of Pseudomonas imrae sp. nov.</title>
        <authorList>
            <person name="Salva Serra F."/>
            <person name="Nimje P."/>
            <person name="Moore E.R.B."/>
            <person name="Marathe N.P."/>
        </authorList>
    </citation>
    <scope>NUCLEOTIDE SEQUENCE</scope>
    <source>
        <strain evidence="1">15FMM2</strain>
    </source>
</reference>
<evidence type="ECO:0000313" key="2">
    <source>
        <dbReference type="Proteomes" id="UP001637618"/>
    </source>
</evidence>
<accession>A0ACC7PLJ2</accession>
<protein>
    <submittedName>
        <fullName evidence="1">Tryptophan synthase subunit beta</fullName>
    </submittedName>
</protein>
<keyword evidence="2" id="KW-1185">Reference proteome</keyword>